<dbReference type="Proteomes" id="UP000759131">
    <property type="component" value="Unassembled WGS sequence"/>
</dbReference>
<evidence type="ECO:0000313" key="4">
    <source>
        <dbReference type="Proteomes" id="UP000759131"/>
    </source>
</evidence>
<feature type="region of interest" description="Disordered" evidence="1">
    <location>
        <begin position="65"/>
        <end position="101"/>
    </location>
</feature>
<reference evidence="3" key="1">
    <citation type="submission" date="2020-11" db="EMBL/GenBank/DDBJ databases">
        <authorList>
            <person name="Tran Van P."/>
        </authorList>
    </citation>
    <scope>NUCLEOTIDE SEQUENCE</scope>
</reference>
<gene>
    <name evidence="3" type="ORF">OSB1V03_LOCUS1762</name>
</gene>
<organism evidence="3">
    <name type="scientific">Medioppia subpectinata</name>
    <dbReference type="NCBI Taxonomy" id="1979941"/>
    <lineage>
        <taxon>Eukaryota</taxon>
        <taxon>Metazoa</taxon>
        <taxon>Ecdysozoa</taxon>
        <taxon>Arthropoda</taxon>
        <taxon>Chelicerata</taxon>
        <taxon>Arachnida</taxon>
        <taxon>Acari</taxon>
        <taxon>Acariformes</taxon>
        <taxon>Sarcoptiformes</taxon>
        <taxon>Oribatida</taxon>
        <taxon>Brachypylina</taxon>
        <taxon>Oppioidea</taxon>
        <taxon>Oppiidae</taxon>
        <taxon>Medioppia</taxon>
    </lineage>
</organism>
<protein>
    <submittedName>
        <fullName evidence="3">Uncharacterized protein</fullName>
    </submittedName>
</protein>
<dbReference type="EMBL" id="CAJPIZ010000552">
    <property type="protein sequence ID" value="CAG2101720.1"/>
    <property type="molecule type" value="Genomic_DNA"/>
</dbReference>
<evidence type="ECO:0000256" key="2">
    <source>
        <dbReference type="SAM" id="Phobius"/>
    </source>
</evidence>
<keyword evidence="2" id="KW-0472">Membrane</keyword>
<dbReference type="AlphaFoldDB" id="A0A7R9KFP5"/>
<evidence type="ECO:0000313" key="3">
    <source>
        <dbReference type="EMBL" id="CAD7621290.1"/>
    </source>
</evidence>
<dbReference type="EMBL" id="OC855127">
    <property type="protein sequence ID" value="CAD7621290.1"/>
    <property type="molecule type" value="Genomic_DNA"/>
</dbReference>
<accession>A0A7R9KFP5</accession>
<feature type="compositionally biased region" description="Low complexity" evidence="1">
    <location>
        <begin position="75"/>
        <end position="91"/>
    </location>
</feature>
<name>A0A7R9KFP5_9ACAR</name>
<sequence>MKSSFNTSNGYNHYNSNYLTFIESHQKTDSSHERQSQSNCRTPIAWHNRSLNLSQPLSLVQSPVNYPTKYRRPSAQRSSQRPSSPSATTTSSDDREEVPMVRHHIRRPNSRVTTSSAMTVDNRRPQHMIANKYGNHMMSAMISGEYSVPMHTFRNGTLRSTKSVPALAMATTMGGDSCPVHGLGGHSNGLLMHACHPYYPSIPTQTLNFRRFGSISDMRETRLPIISNGLSYLAPIPENKQTCALMPVYYSQSQSPLSALPAPNNNIPLQLMQQKAHPMHTTRPMIFPAYAEPLPFRSPFKVSSPVPSHHTIKMGDNYGNNSDDICCRGHLIVLWIILGIVTVGVISGIILAVTLN</sequence>
<proteinExistence type="predicted"/>
<keyword evidence="2" id="KW-0812">Transmembrane</keyword>
<keyword evidence="4" id="KW-1185">Reference proteome</keyword>
<keyword evidence="2" id="KW-1133">Transmembrane helix</keyword>
<feature type="transmembrane region" description="Helical" evidence="2">
    <location>
        <begin position="332"/>
        <end position="355"/>
    </location>
</feature>
<dbReference type="OrthoDB" id="6427863at2759"/>
<evidence type="ECO:0000256" key="1">
    <source>
        <dbReference type="SAM" id="MobiDB-lite"/>
    </source>
</evidence>